<organism evidence="2 3">
    <name type="scientific">Microbacterium galbinum</name>
    <dbReference type="NCBI Taxonomy" id="2851646"/>
    <lineage>
        <taxon>Bacteria</taxon>
        <taxon>Bacillati</taxon>
        <taxon>Actinomycetota</taxon>
        <taxon>Actinomycetes</taxon>
        <taxon>Micrococcales</taxon>
        <taxon>Microbacteriaceae</taxon>
        <taxon>Microbacterium</taxon>
    </lineage>
</organism>
<dbReference type="EMBL" id="CP078077">
    <property type="protein sequence ID" value="UPL15090.1"/>
    <property type="molecule type" value="Genomic_DNA"/>
</dbReference>
<dbReference type="Proteomes" id="UP000831963">
    <property type="component" value="Chromosome"/>
</dbReference>
<evidence type="ECO:0000313" key="2">
    <source>
        <dbReference type="EMBL" id="UPL15090.1"/>
    </source>
</evidence>
<reference evidence="2 3" key="1">
    <citation type="submission" date="2021-06" db="EMBL/GenBank/DDBJ databases">
        <title>Genome-based taxonomic framework of Microbacterium strains isolated from marine environment, the description of four new species and reclassification of four preexisting species.</title>
        <authorList>
            <person name="Lee S.D."/>
            <person name="Kim S.-M."/>
            <person name="Byeon Y.-S."/>
            <person name="Yang H.L."/>
            <person name="Kim I.S."/>
        </authorList>
    </citation>
    <scope>NUCLEOTIDE SEQUENCE [LARGE SCALE GENOMIC DNA]</scope>
    <source>
        <strain evidence="2 3">SSW1-36</strain>
    </source>
</reference>
<feature type="transmembrane region" description="Helical" evidence="1">
    <location>
        <begin position="21"/>
        <end position="41"/>
    </location>
</feature>
<gene>
    <name evidence="2" type="ORF">KV396_11635</name>
</gene>
<sequence>MTDRSTTDPRPSPRRRRTRPWGWLVAAIVAVLLVGAGIVIWQAQSRAGSAEEAAHAYLRALESGDAAAVEATGIDVSDEALQAFDGAVSVVSEAAVVSVEETGSSAVAHVSFLLGDAEHDADLALTRSDGRWVPDGSGLAEVTVSTTAGTAVAIEDTVLDASEALSLVPAVYTVAAAPTAYLSGSIDVVALPGAADDVEVETSLRPEATEAAQQRLDELLEACAAETALPADGCGIRIPWGTEFRTVDDVAFRIDTMPTVVLADDGASFTASGGELVATLSGTARDGGSRTTTYRSEDWAVRGDVTFAGNEMTLTVW</sequence>
<protein>
    <recommendedName>
        <fullName evidence="4">DUF4878 domain-containing protein</fullName>
    </recommendedName>
</protein>
<dbReference type="RefSeq" id="WP_247955821.1">
    <property type="nucleotide sequence ID" value="NZ_CP078077.1"/>
</dbReference>
<keyword evidence="3" id="KW-1185">Reference proteome</keyword>
<keyword evidence="1" id="KW-0472">Membrane</keyword>
<keyword evidence="1" id="KW-0812">Transmembrane</keyword>
<keyword evidence="1" id="KW-1133">Transmembrane helix</keyword>
<evidence type="ECO:0000256" key="1">
    <source>
        <dbReference type="SAM" id="Phobius"/>
    </source>
</evidence>
<proteinExistence type="predicted"/>
<evidence type="ECO:0008006" key="4">
    <source>
        <dbReference type="Google" id="ProtNLM"/>
    </source>
</evidence>
<name>A0ABY4IQL0_9MICO</name>
<evidence type="ECO:0000313" key="3">
    <source>
        <dbReference type="Proteomes" id="UP000831963"/>
    </source>
</evidence>
<accession>A0ABY4IQL0</accession>